<keyword evidence="8" id="KW-1185">Reference proteome</keyword>
<accession>A0A0W0GKK5</accession>
<proteinExistence type="predicted"/>
<gene>
    <name evidence="7" type="ORF">DEALK_00090</name>
</gene>
<dbReference type="InterPro" id="IPR035996">
    <property type="entry name" value="4pyrrol_Methylase_sf"/>
</dbReference>
<evidence type="ECO:0000313" key="8">
    <source>
        <dbReference type="Proteomes" id="UP000053947"/>
    </source>
</evidence>
<dbReference type="PANTHER" id="PTHR43182:SF1">
    <property type="entry name" value="COBALT-PRECORRIN-7 C(5)-METHYLTRANSFERASE"/>
    <property type="match status" value="1"/>
</dbReference>
<dbReference type="InterPro" id="IPR014776">
    <property type="entry name" value="4pyrrole_Mease_sub2"/>
</dbReference>
<dbReference type="NCBIfam" id="TIGR02467">
    <property type="entry name" value="CbiE"/>
    <property type="match status" value="1"/>
</dbReference>
<evidence type="ECO:0000256" key="5">
    <source>
        <dbReference type="ARBA" id="ARBA00022691"/>
    </source>
</evidence>
<dbReference type="RefSeq" id="WP_225973681.1">
    <property type="nucleotide sequence ID" value="NZ_KQ758903.1"/>
</dbReference>
<evidence type="ECO:0000256" key="2">
    <source>
        <dbReference type="ARBA" id="ARBA00022573"/>
    </source>
</evidence>
<dbReference type="InterPro" id="IPR014777">
    <property type="entry name" value="4pyrrole_Mease_sub1"/>
</dbReference>
<evidence type="ECO:0000256" key="3">
    <source>
        <dbReference type="ARBA" id="ARBA00022603"/>
    </source>
</evidence>
<dbReference type="EMBL" id="LFDV01000001">
    <property type="protein sequence ID" value="KTB49098.1"/>
    <property type="molecule type" value="Genomic_DNA"/>
</dbReference>
<evidence type="ECO:0000256" key="1">
    <source>
        <dbReference type="ARBA" id="ARBA00004953"/>
    </source>
</evidence>
<dbReference type="PATRIC" id="fig|1217799.6.peg.9"/>
<dbReference type="InterPro" id="IPR012818">
    <property type="entry name" value="CbiE"/>
</dbReference>
<dbReference type="SUPFAM" id="SSF53790">
    <property type="entry name" value="Tetrapyrrole methylase"/>
    <property type="match status" value="1"/>
</dbReference>
<evidence type="ECO:0000259" key="6">
    <source>
        <dbReference type="Pfam" id="PF00590"/>
    </source>
</evidence>
<dbReference type="UniPathway" id="UPA00148"/>
<dbReference type="GO" id="GO:0009236">
    <property type="term" value="P:cobalamin biosynthetic process"/>
    <property type="evidence" value="ECO:0007669"/>
    <property type="project" value="UniProtKB-UniPathway"/>
</dbReference>
<protein>
    <submittedName>
        <fullName evidence="7">Precorrin-6Y C5,15-methyltransferase (Decarboxylating)</fullName>
        <ecNumber evidence="7">2.1.1.289</ecNumber>
    </submittedName>
</protein>
<dbReference type="Pfam" id="PF00590">
    <property type="entry name" value="TP_methylase"/>
    <property type="match status" value="1"/>
</dbReference>
<dbReference type="Proteomes" id="UP000053947">
    <property type="component" value="Unassembled WGS sequence"/>
</dbReference>
<keyword evidence="5" id="KW-0949">S-adenosyl-L-methionine</keyword>
<dbReference type="EC" id="2.1.1.289" evidence="7"/>
<dbReference type="InterPro" id="IPR050714">
    <property type="entry name" value="Cobalamin_biosynth_MTase"/>
</dbReference>
<dbReference type="Gene3D" id="3.30.950.10">
    <property type="entry name" value="Methyltransferase, Cobalt-precorrin-4 Transmethylase, Domain 2"/>
    <property type="match status" value="1"/>
</dbReference>
<feature type="domain" description="Tetrapyrrole methylase" evidence="6">
    <location>
        <begin position="5"/>
        <end position="210"/>
    </location>
</feature>
<dbReference type="GO" id="GO:0008276">
    <property type="term" value="F:protein methyltransferase activity"/>
    <property type="evidence" value="ECO:0007669"/>
    <property type="project" value="InterPro"/>
</dbReference>
<dbReference type="CDD" id="cd11644">
    <property type="entry name" value="Precorrin-6Y-MT"/>
    <property type="match status" value="1"/>
</dbReference>
<dbReference type="Gene3D" id="3.40.1010.10">
    <property type="entry name" value="Cobalt-precorrin-4 Transmethylase, Domain 1"/>
    <property type="match status" value="1"/>
</dbReference>
<comment type="caution">
    <text evidence="7">The sequence shown here is derived from an EMBL/GenBank/DDBJ whole genome shotgun (WGS) entry which is preliminary data.</text>
</comment>
<evidence type="ECO:0000313" key="7">
    <source>
        <dbReference type="EMBL" id="KTB49098.1"/>
    </source>
</evidence>
<dbReference type="AlphaFoldDB" id="A0A0W0GKK5"/>
<sequence length="231" mass="25382">MDKSKVYIVGVGPGSPDWVSRRVRELVISADILVGWEQDFRPVASLVRNQRIFLQECHNYLEIPDQAAIQATKNGSTVVVLKTGDPLVAPAGLNELLSTFDGFDVQVVPGISSVQLAAAKAKISLADSAIITYHPLPRDGGRDLRLKRKRMVQALSNGLNLIILSGVRQMPSLTARFLLAQEVKPTSRVTVFENLTLEDEHVTQTSLGTVAGMKFNWLSVMVVYNEGSIWE</sequence>
<comment type="pathway">
    <text evidence="1">Cofactor biosynthesis; adenosylcobalamin biosynthesis.</text>
</comment>
<dbReference type="InterPro" id="IPR000878">
    <property type="entry name" value="4pyrrol_Mease"/>
</dbReference>
<name>A0A0W0GKK5_9CHLR</name>
<organism evidence="7 8">
    <name type="scientific">Dehalogenimonas alkenigignens</name>
    <dbReference type="NCBI Taxonomy" id="1217799"/>
    <lineage>
        <taxon>Bacteria</taxon>
        <taxon>Bacillati</taxon>
        <taxon>Chloroflexota</taxon>
        <taxon>Dehalococcoidia</taxon>
        <taxon>Dehalococcoidales</taxon>
        <taxon>Dehalococcoidaceae</taxon>
        <taxon>Dehalogenimonas</taxon>
    </lineage>
</organism>
<keyword evidence="3 7" id="KW-0489">Methyltransferase</keyword>
<keyword evidence="2" id="KW-0169">Cobalamin biosynthesis</keyword>
<dbReference type="GO" id="GO:0032259">
    <property type="term" value="P:methylation"/>
    <property type="evidence" value="ECO:0007669"/>
    <property type="project" value="UniProtKB-KW"/>
</dbReference>
<dbReference type="STRING" id="1217799.DEALK_00090"/>
<dbReference type="PANTHER" id="PTHR43182">
    <property type="entry name" value="COBALT-PRECORRIN-6B C(15)-METHYLTRANSFERASE (DECARBOXYLATING)"/>
    <property type="match status" value="1"/>
</dbReference>
<reference evidence="7 8" key="1">
    <citation type="submission" date="2015-06" db="EMBL/GenBank/DDBJ databases">
        <title>Genome sequence of the organohalide-respiring Dehalogenimonas alkenigignens type strain (IP3-3T).</title>
        <authorList>
            <person name="Key T.A."/>
            <person name="Richmond D.P."/>
            <person name="Bowman K.S."/>
            <person name="Cho Y.-J."/>
            <person name="Chun J."/>
            <person name="da Costa M.S."/>
            <person name="Rainey F.A."/>
            <person name="Moe W.M."/>
        </authorList>
    </citation>
    <scope>NUCLEOTIDE SEQUENCE [LARGE SCALE GENOMIC DNA]</scope>
    <source>
        <strain evidence="7 8">IP3-3</strain>
    </source>
</reference>
<keyword evidence="4 7" id="KW-0808">Transferase</keyword>
<evidence type="ECO:0000256" key="4">
    <source>
        <dbReference type="ARBA" id="ARBA00022679"/>
    </source>
</evidence>